<evidence type="ECO:0000259" key="1">
    <source>
        <dbReference type="Pfam" id="PF12705"/>
    </source>
</evidence>
<dbReference type="Proteomes" id="UP000230557">
    <property type="component" value="Unassembled WGS sequence"/>
</dbReference>
<feature type="non-terminal residue" evidence="2">
    <location>
        <position position="41"/>
    </location>
</feature>
<dbReference type="InterPro" id="IPR038726">
    <property type="entry name" value="PDDEXK_AddAB-type"/>
</dbReference>
<evidence type="ECO:0000313" key="3">
    <source>
        <dbReference type="Proteomes" id="UP000230557"/>
    </source>
</evidence>
<name>A0A2H0VGG9_9BACT</name>
<gene>
    <name evidence="2" type="ORF">COT91_01620</name>
</gene>
<accession>A0A2H0VGG9</accession>
<reference evidence="3" key="1">
    <citation type="submission" date="2017-09" db="EMBL/GenBank/DDBJ databases">
        <title>Depth-based differentiation of microbial function through sediment-hosted aquifers and enrichment of novel symbionts in the deep terrestrial subsurface.</title>
        <authorList>
            <person name="Probst A.J."/>
            <person name="Ladd B."/>
            <person name="Jarett J.K."/>
            <person name="Geller-Mcgrath D.E."/>
            <person name="Sieber C.M.K."/>
            <person name="Emerson J.B."/>
            <person name="Anantharaman K."/>
            <person name="Thomas B.C."/>
            <person name="Malmstrom R."/>
            <person name="Stieglmeier M."/>
            <person name="Klingl A."/>
            <person name="Woyke T."/>
            <person name="Ryan C.M."/>
            <person name="Banfield J.F."/>
        </authorList>
    </citation>
    <scope>NUCLEOTIDE SEQUENCE [LARGE SCALE GENOMIC DNA]</scope>
</reference>
<sequence length="41" mass="4751">MRTSYSALETFKTCPLKYKYQEIDRIKTPKNVEAVFGSAVH</sequence>
<comment type="caution">
    <text evidence="2">The sequence shown here is derived from an EMBL/GenBank/DDBJ whole genome shotgun (WGS) entry which is preliminary data.</text>
</comment>
<evidence type="ECO:0000313" key="2">
    <source>
        <dbReference type="EMBL" id="PIR97400.1"/>
    </source>
</evidence>
<protein>
    <submittedName>
        <fullName evidence="2">PD-(D/E)XK nuclease family protein</fullName>
    </submittedName>
</protein>
<feature type="domain" description="PD-(D/E)XK endonuclease-like" evidence="1">
    <location>
        <begin position="2"/>
        <end position="41"/>
    </location>
</feature>
<dbReference type="AlphaFoldDB" id="A0A2H0VGG9"/>
<dbReference type="EMBL" id="PFAJ01000021">
    <property type="protein sequence ID" value="PIR97400.1"/>
    <property type="molecule type" value="Genomic_DNA"/>
</dbReference>
<proteinExistence type="predicted"/>
<organism evidence="2 3">
    <name type="scientific">Candidatus Doudnabacteria bacterium CG10_big_fil_rev_8_21_14_0_10_41_10</name>
    <dbReference type="NCBI Taxonomy" id="1974551"/>
    <lineage>
        <taxon>Bacteria</taxon>
        <taxon>Candidatus Doudnaibacteriota</taxon>
    </lineage>
</organism>
<dbReference type="Pfam" id="PF12705">
    <property type="entry name" value="PDDEXK_1"/>
    <property type="match status" value="1"/>
</dbReference>